<dbReference type="PIRSF" id="PIRSF018153">
    <property type="entry name" value="Glyco_trans_15"/>
    <property type="match status" value="1"/>
</dbReference>
<dbReference type="InterPro" id="IPR002685">
    <property type="entry name" value="Glyco_trans_15"/>
</dbReference>
<evidence type="ECO:0000256" key="2">
    <source>
        <dbReference type="ARBA" id="ARBA00022679"/>
    </source>
</evidence>
<dbReference type="GO" id="GO:0000026">
    <property type="term" value="F:alpha-1,2-mannosyltransferase activity"/>
    <property type="evidence" value="ECO:0007669"/>
    <property type="project" value="TreeGrafter"/>
</dbReference>
<dbReference type="Pfam" id="PF01793">
    <property type="entry name" value="Glyco_transf_15"/>
    <property type="match status" value="1"/>
</dbReference>
<accession>A0A8H7UN87</accession>
<dbReference type="Proteomes" id="UP000612746">
    <property type="component" value="Unassembled WGS sequence"/>
</dbReference>
<dbReference type="GO" id="GO:0006487">
    <property type="term" value="P:protein N-linked glycosylation"/>
    <property type="evidence" value="ECO:0007669"/>
    <property type="project" value="TreeGrafter"/>
</dbReference>
<sequence length="380" mass="44507">MSLPFLRLRPPMRLLALSIVSFLCMYFVYNSVYNVNKAALDDNQDASSNQQWQYTAPTTLHQPNPNLNAAMVTFVRGDRGTMQKLRNTMRNIEDSFNEHHGYPYIIFTDEDLSTEFKELVSSTTKGDVIFEKVGKDYYGYPKGIDKKKAAQARIDLKDVMFGDSEDYRFNSRFLAGTIFRHPALENMDYYWRIEAGTEYVCPIAFDPFQYMKDHNKKVSFSMALYEYHETLPTLWNTVKAFADEHPEWVTDKTEGSGSLWPFVTDGNSGDFNRCHFWSNFQIADLSFFRGEQYQAYFNYLDQSGGFFYERWGDPVVHTLAMVLFLKKEEVHHWDDIGYSVANFFIHCPNDKSLWSKCTCRPEKNFAYNPYSCFPWFERAT</sequence>
<keyword evidence="4" id="KW-1185">Reference proteome</keyword>
<dbReference type="PANTHER" id="PTHR31121:SF6">
    <property type="entry name" value="ALPHA-1,2 MANNOSYLTRANSFERASE KTR1"/>
    <property type="match status" value="1"/>
</dbReference>
<dbReference type="OrthoDB" id="439943at2759"/>
<evidence type="ECO:0000313" key="4">
    <source>
        <dbReference type="Proteomes" id="UP000612746"/>
    </source>
</evidence>
<evidence type="ECO:0000256" key="1">
    <source>
        <dbReference type="ARBA" id="ARBA00007677"/>
    </source>
</evidence>
<dbReference type="InterPro" id="IPR029044">
    <property type="entry name" value="Nucleotide-diphossugar_trans"/>
</dbReference>
<proteinExistence type="inferred from homology"/>
<comment type="caution">
    <text evidence="3">The sequence shown here is derived from an EMBL/GenBank/DDBJ whole genome shotgun (WGS) entry which is preliminary data.</text>
</comment>
<dbReference type="GO" id="GO:0000032">
    <property type="term" value="P:cell wall mannoprotein biosynthetic process"/>
    <property type="evidence" value="ECO:0007669"/>
    <property type="project" value="TreeGrafter"/>
</dbReference>
<dbReference type="PANTHER" id="PTHR31121">
    <property type="entry name" value="ALPHA-1,2 MANNOSYLTRANSFERASE KTR1"/>
    <property type="match status" value="1"/>
</dbReference>
<dbReference type="EMBL" id="JAEPRA010000002">
    <property type="protein sequence ID" value="KAG2187957.1"/>
    <property type="molecule type" value="Genomic_DNA"/>
</dbReference>
<reference evidence="3" key="1">
    <citation type="submission" date="2020-12" db="EMBL/GenBank/DDBJ databases">
        <title>Metabolic potential, ecology and presence of endohyphal bacteria is reflected in genomic diversity of Mucoromycotina.</title>
        <authorList>
            <person name="Muszewska A."/>
            <person name="Okrasinska A."/>
            <person name="Steczkiewicz K."/>
            <person name="Drgas O."/>
            <person name="Orlowska M."/>
            <person name="Perlinska-Lenart U."/>
            <person name="Aleksandrzak-Piekarczyk T."/>
            <person name="Szatraj K."/>
            <person name="Zielenkiewicz U."/>
            <person name="Pilsyk S."/>
            <person name="Malc E."/>
            <person name="Mieczkowski P."/>
            <person name="Kruszewska J.S."/>
            <person name="Biernat P."/>
            <person name="Pawlowska J."/>
        </authorList>
    </citation>
    <scope>NUCLEOTIDE SEQUENCE</scope>
    <source>
        <strain evidence="3">WA0000051536</strain>
    </source>
</reference>
<dbReference type="SUPFAM" id="SSF53448">
    <property type="entry name" value="Nucleotide-diphospho-sugar transferases"/>
    <property type="match status" value="1"/>
</dbReference>
<protein>
    <submittedName>
        <fullName evidence="3">Uncharacterized protein</fullName>
    </submittedName>
</protein>
<evidence type="ECO:0000313" key="3">
    <source>
        <dbReference type="EMBL" id="KAG2187957.1"/>
    </source>
</evidence>
<organism evidence="3 4">
    <name type="scientific">Umbelopsis vinacea</name>
    <dbReference type="NCBI Taxonomy" id="44442"/>
    <lineage>
        <taxon>Eukaryota</taxon>
        <taxon>Fungi</taxon>
        <taxon>Fungi incertae sedis</taxon>
        <taxon>Mucoromycota</taxon>
        <taxon>Mucoromycotina</taxon>
        <taxon>Umbelopsidomycetes</taxon>
        <taxon>Umbelopsidales</taxon>
        <taxon>Umbelopsidaceae</taxon>
        <taxon>Umbelopsis</taxon>
    </lineage>
</organism>
<gene>
    <name evidence="3" type="ORF">INT44_000707</name>
</gene>
<dbReference type="Gene3D" id="3.90.550.10">
    <property type="entry name" value="Spore Coat Polysaccharide Biosynthesis Protein SpsA, Chain A"/>
    <property type="match status" value="1"/>
</dbReference>
<dbReference type="GO" id="GO:0016020">
    <property type="term" value="C:membrane"/>
    <property type="evidence" value="ECO:0007669"/>
    <property type="project" value="InterPro"/>
</dbReference>
<dbReference type="GO" id="GO:0005794">
    <property type="term" value="C:Golgi apparatus"/>
    <property type="evidence" value="ECO:0007669"/>
    <property type="project" value="TreeGrafter"/>
</dbReference>
<dbReference type="AlphaFoldDB" id="A0A8H7UN87"/>
<name>A0A8H7UN87_9FUNG</name>
<keyword evidence="2" id="KW-0808">Transferase</keyword>
<comment type="similarity">
    <text evidence="1">Belongs to the glycosyltransferase 15 family.</text>
</comment>